<gene>
    <name evidence="5" type="ORF">PCS_00878</name>
</gene>
<keyword evidence="2 3" id="KW-0802">TPR repeat</keyword>
<dbReference type="PROSITE" id="PS50005">
    <property type="entry name" value="TPR"/>
    <property type="match status" value="1"/>
</dbReference>
<dbReference type="SUPFAM" id="SSF48452">
    <property type="entry name" value="TPR-like"/>
    <property type="match status" value="2"/>
</dbReference>
<feature type="region of interest" description="Disordered" evidence="4">
    <location>
        <begin position="223"/>
        <end position="274"/>
    </location>
</feature>
<evidence type="ECO:0000313" key="5">
    <source>
        <dbReference type="EMBL" id="EMG38375.1"/>
    </source>
</evidence>
<feature type="region of interest" description="Disordered" evidence="4">
    <location>
        <begin position="141"/>
        <end position="193"/>
    </location>
</feature>
<dbReference type="InterPro" id="IPR051685">
    <property type="entry name" value="Ycf3/AcsC/BcsC/TPR_MFPF"/>
</dbReference>
<dbReference type="SMART" id="SM00028">
    <property type="entry name" value="TPR"/>
    <property type="match status" value="2"/>
</dbReference>
<keyword evidence="5" id="KW-0449">Lipoprotein</keyword>
<feature type="repeat" description="TPR" evidence="3">
    <location>
        <begin position="565"/>
        <end position="598"/>
    </location>
</feature>
<proteinExistence type="predicted"/>
<dbReference type="RefSeq" id="WP_005984360.1">
    <property type="nucleotide sequence ID" value="NZ_AOSV01000005.1"/>
</dbReference>
<dbReference type="EMBL" id="AOSV01000005">
    <property type="protein sequence ID" value="EMG38375.1"/>
    <property type="molecule type" value="Genomic_DNA"/>
</dbReference>
<accession>M5PWL6</accession>
<feature type="compositionally biased region" description="Low complexity" evidence="4">
    <location>
        <begin position="364"/>
        <end position="377"/>
    </location>
</feature>
<evidence type="ECO:0000256" key="2">
    <source>
        <dbReference type="ARBA" id="ARBA00022803"/>
    </source>
</evidence>
<evidence type="ECO:0000256" key="1">
    <source>
        <dbReference type="ARBA" id="ARBA00022737"/>
    </source>
</evidence>
<feature type="compositionally biased region" description="Low complexity" evidence="4">
    <location>
        <begin position="171"/>
        <end position="193"/>
    </location>
</feature>
<protein>
    <submittedName>
        <fullName evidence="5">DNA uptake lipoprotein</fullName>
    </submittedName>
</protein>
<comment type="caution">
    <text evidence="5">The sequence shown here is derived from an EMBL/GenBank/DDBJ whole genome shotgun (WGS) entry which is preliminary data.</text>
</comment>
<feature type="compositionally biased region" description="Low complexity" evidence="4">
    <location>
        <begin position="223"/>
        <end position="268"/>
    </location>
</feature>
<dbReference type="OrthoDB" id="5468987at2"/>
<keyword evidence="1" id="KW-0677">Repeat</keyword>
<dbReference type="Gene3D" id="1.25.40.10">
    <property type="entry name" value="Tetratricopeptide repeat domain"/>
    <property type="match status" value="3"/>
</dbReference>
<evidence type="ECO:0000313" key="6">
    <source>
        <dbReference type="Proteomes" id="UP000011922"/>
    </source>
</evidence>
<evidence type="ECO:0000256" key="3">
    <source>
        <dbReference type="PROSITE-ProRule" id="PRU00339"/>
    </source>
</evidence>
<reference evidence="5 6" key="1">
    <citation type="journal article" date="2013" name="Genome Announc.">
        <title>Draft Genome Sequence for Desulfovibrio africanus Strain PCS.</title>
        <authorList>
            <person name="Brown S.D."/>
            <person name="Utturkar S.M."/>
            <person name="Arkin A.P."/>
            <person name="Deutschbauer A.M."/>
            <person name="Elias D.A."/>
            <person name="Hazen T.C."/>
            <person name="Chakraborty R."/>
        </authorList>
    </citation>
    <scope>NUCLEOTIDE SEQUENCE [LARGE SCALE GENOMIC DNA]</scope>
    <source>
        <strain evidence="5 6">PCS</strain>
    </source>
</reference>
<organism evidence="5 6">
    <name type="scientific">Desulfocurvibacter africanus PCS</name>
    <dbReference type="NCBI Taxonomy" id="1262666"/>
    <lineage>
        <taxon>Bacteria</taxon>
        <taxon>Pseudomonadati</taxon>
        <taxon>Thermodesulfobacteriota</taxon>
        <taxon>Desulfovibrionia</taxon>
        <taxon>Desulfovibrionales</taxon>
        <taxon>Desulfovibrionaceae</taxon>
        <taxon>Desulfocurvibacter</taxon>
    </lineage>
</organism>
<dbReference type="PANTHER" id="PTHR44943:SF8">
    <property type="entry name" value="TPR REPEAT-CONTAINING PROTEIN MJ0263"/>
    <property type="match status" value="1"/>
</dbReference>
<dbReference type="AlphaFoldDB" id="M5PWL6"/>
<dbReference type="InterPro" id="IPR019734">
    <property type="entry name" value="TPR_rpt"/>
</dbReference>
<dbReference type="Proteomes" id="UP000011922">
    <property type="component" value="Unassembled WGS sequence"/>
</dbReference>
<sequence>MAILNRLPCLILCVLLGGILPARLEAVTYSAVSSGEVERLVLTFPSGVPAFAVSRTGEREVILRFDETAWAREKRPADSEVKGRLIRFLHHVAGGVRVTMADKAFGYVAEEGPGANQLQLTVFVDSMGSQWTAADRTQVALRQPRPLDAPEPDQSPRPGDGQSSPTKVVTAKPADNAAPAASKPAEKIPAPTVATPVPAGATVASAGQANPDPALEAAGFAPEKPQAAAPKPVEKSPAATAAAPALPGPAVVSASQAKPAPAPATATRTPEKPEAAVRAAEAKVPTAGKPFYSVSYSLRAPIRAVGPEEATTYSTTPVIGQGPKVAMNIAPVRGQAKQPEASVGPTAAAPAVQAPPAPSSIKDAPAPQAVPAAGQAGTETKPAVQASPVPQTSPTAPEGQAKPVTEPASGTEQAEGAADGKKAATAAAKDTDDDGPVDEKGKPILTHEELYQVAVRHFINSEYKEAIEVYKQLRAIPEVKGDMREEVLHNLAQASYNLYRDTLRDHFHEVVGALEAAINFKPDSEKVPQALLQLGLAHLRVDNIPEASAYFKILTDKYPQDLNIPYIDFYWGDYYYRKGKYREAADAYQVVVQDHPDSPIIRDASLGLARSLEKLEYYEQAYQIVDFIDKRWPRFYIEDPEFLRLSGELANRLQKFGEAKDDLWNYYNMQPAATGNDVILARIGDIYLRAGQRNAARDIYRTVAARYPEDEGGLVAKMRLAEEGIYDSPTLDQMYKVFDRPFNLRPEEIYTQIVRKYPKSALAPLAQLKLSMWHLFSNRYLDTLADVNTMLRLFPSSELTPKALDVGLKAFEQNARHMAQEENFARIVDTWDRYPFLAKRGDSLSPQTRLLVATSMSSVGRPGDALEIAKPLLAGAMQGESSQGAMMLAVHIYLEEEAWGQIEAMSKVVEKWNLPPERRRQFDFSLALALENLGKPELSLPIWTKLAADMQLETEQRGYALYYMSRAAAQKEDFRNQYLYSHEALNLFLQSGRDKEKVKDCLLSLVEVCRKVNQLEQALHWALEYDKRITDADPEWPASRFRLAEIHRGLGNDGEWRRNLNELIKKKPDSLFGRMAASTFESMALERKVDRYRPEIDEAAGR</sequence>
<dbReference type="PANTHER" id="PTHR44943">
    <property type="entry name" value="CELLULOSE SYNTHASE OPERON PROTEIN C"/>
    <property type="match status" value="1"/>
</dbReference>
<dbReference type="InterPro" id="IPR011990">
    <property type="entry name" value="TPR-like_helical_dom_sf"/>
</dbReference>
<feature type="region of interest" description="Disordered" evidence="4">
    <location>
        <begin position="336"/>
        <end position="441"/>
    </location>
</feature>
<evidence type="ECO:0000256" key="4">
    <source>
        <dbReference type="SAM" id="MobiDB-lite"/>
    </source>
</evidence>
<name>M5PWL6_DESAF</name>
<dbReference type="PATRIC" id="fig|1262666.3.peg.887"/>
<dbReference type="Pfam" id="PF13174">
    <property type="entry name" value="TPR_6"/>
    <property type="match status" value="2"/>
</dbReference>